<protein>
    <submittedName>
        <fullName evidence="1">Protein DOWNY MILDEW RESISTANCE 6</fullName>
    </submittedName>
</protein>
<evidence type="ECO:0000313" key="1">
    <source>
        <dbReference type="EMBL" id="KAI7990576.1"/>
    </source>
</evidence>
<dbReference type="EMBL" id="CM045770">
    <property type="protein sequence ID" value="KAI7990576.1"/>
    <property type="molecule type" value="Genomic_DNA"/>
</dbReference>
<dbReference type="Proteomes" id="UP001060215">
    <property type="component" value="Chromosome 13"/>
</dbReference>
<accession>A0ACC0FT35</accession>
<keyword evidence="2" id="KW-1185">Reference proteome</keyword>
<organism evidence="1 2">
    <name type="scientific">Camellia lanceoleosa</name>
    <dbReference type="NCBI Taxonomy" id="1840588"/>
    <lineage>
        <taxon>Eukaryota</taxon>
        <taxon>Viridiplantae</taxon>
        <taxon>Streptophyta</taxon>
        <taxon>Embryophyta</taxon>
        <taxon>Tracheophyta</taxon>
        <taxon>Spermatophyta</taxon>
        <taxon>Magnoliopsida</taxon>
        <taxon>eudicotyledons</taxon>
        <taxon>Gunneridae</taxon>
        <taxon>Pentapetalae</taxon>
        <taxon>asterids</taxon>
        <taxon>Ericales</taxon>
        <taxon>Theaceae</taxon>
        <taxon>Camellia</taxon>
    </lineage>
</organism>
<proteinExistence type="predicted"/>
<evidence type="ECO:0000313" key="2">
    <source>
        <dbReference type="Proteomes" id="UP001060215"/>
    </source>
</evidence>
<name>A0ACC0FT35_9ERIC</name>
<sequence>MKKGYLSVALRLVILLSIAVDWPQVLRAYKEAALLLGSLHALKCAALAFQNGLITHLGNETPSIRCKTVKLVMDEKVKRSKGYAFIQYTSQDDALLALESMDHKVLSPESKQGVKEFLTEIRVISDIEHKVKSSSMVVTWMKIIEFCWSKDVHTVPANYVFPPEERPGDLAAPLCKDIPVIDLRQVGAHDQADLLQQIMKASQDFGMFQVINHGVSEELMDDSMSLFKEFFDMPTEDKATYYSEDKSKTFRVYTGSFNHIKGNVNYWKDSETKLSPFRGSLPILA</sequence>
<gene>
    <name evidence="1" type="ORF">LOK49_LG12G01493</name>
</gene>
<comment type="caution">
    <text evidence="1">The sequence shown here is derived from an EMBL/GenBank/DDBJ whole genome shotgun (WGS) entry which is preliminary data.</text>
</comment>
<reference evidence="1 2" key="1">
    <citation type="journal article" date="2022" name="Plant J.">
        <title>Chromosome-level genome of Camellia lanceoleosa provides a valuable resource for understanding genome evolution and self-incompatibility.</title>
        <authorList>
            <person name="Gong W."/>
            <person name="Xiao S."/>
            <person name="Wang L."/>
            <person name="Liao Z."/>
            <person name="Chang Y."/>
            <person name="Mo W."/>
            <person name="Hu G."/>
            <person name="Li W."/>
            <person name="Zhao G."/>
            <person name="Zhu H."/>
            <person name="Hu X."/>
            <person name="Ji K."/>
            <person name="Xiang X."/>
            <person name="Song Q."/>
            <person name="Yuan D."/>
            <person name="Jin S."/>
            <person name="Zhang L."/>
        </authorList>
    </citation>
    <scope>NUCLEOTIDE SEQUENCE [LARGE SCALE GENOMIC DNA]</scope>
    <source>
        <strain evidence="1">SQ_2022a</strain>
    </source>
</reference>